<dbReference type="EMBL" id="JALHLF010000001">
    <property type="protein sequence ID" value="MCJ2181153.1"/>
    <property type="molecule type" value="Genomic_DNA"/>
</dbReference>
<keyword evidence="7" id="KW-0924">Ammonia transport</keyword>
<keyword evidence="12" id="KW-1185">Reference proteome</keyword>
<evidence type="ECO:0000256" key="5">
    <source>
        <dbReference type="ARBA" id="ARBA00022989"/>
    </source>
</evidence>
<dbReference type="SUPFAM" id="SSF111352">
    <property type="entry name" value="Ammonium transporter"/>
    <property type="match status" value="1"/>
</dbReference>
<feature type="transmembrane region" description="Helical" evidence="8">
    <location>
        <begin position="63"/>
        <end position="85"/>
    </location>
</feature>
<feature type="transmembrane region" description="Helical" evidence="8">
    <location>
        <begin position="31"/>
        <end position="51"/>
    </location>
</feature>
<sequence length="422" mass="42425">MLFMALAAMASPAFAQDGALDLSDGGDTAWVLGATLLGFLATLPGLVLFTLPQARGRNYATYLYQCGAVALLACLLWIVTGYTLAFGTVTHGWLGSGNAWMLIELGNLRAGTGLPESAFVLCEMACAALAPTLVVGALIGRANTAWLLVFTGLWSLVVYAPIAHWVWGGGWLAASVRVEDWGGGIVIETTAGLTALTLAAIIGPRRQPTAAPVPLGALLSLLGAFFFLIGRTAQGGALALTANDDAAAAMIATFAAAASGGLTCVLLGHWGPRGSGLFQLGRGMIAGLAAIAPAAGLISPGAAIVLGILGALAARAAAGIRRSGTIDDAGDVFALFATGGIVGTLALGLLLSPALGGVGYAARTTMTGQVLAQAIGLAVCGVWTLFGTVVLATMTSLVLPMRVSLEREQAGLDALSDPGPQG</sequence>
<evidence type="ECO:0000256" key="6">
    <source>
        <dbReference type="ARBA" id="ARBA00023136"/>
    </source>
</evidence>
<keyword evidence="3" id="KW-0813">Transport</keyword>
<evidence type="ECO:0000313" key="11">
    <source>
        <dbReference type="EMBL" id="MCJ2181153.1"/>
    </source>
</evidence>
<evidence type="ECO:0000259" key="10">
    <source>
        <dbReference type="Pfam" id="PF00909"/>
    </source>
</evidence>
<dbReference type="InterPro" id="IPR024041">
    <property type="entry name" value="NH4_transpt_AmtB-like_dom"/>
</dbReference>
<dbReference type="InterPro" id="IPR029020">
    <property type="entry name" value="Ammonium/urea_transptr"/>
</dbReference>
<proteinExistence type="inferred from homology"/>
<feature type="transmembrane region" description="Helical" evidence="8">
    <location>
        <begin position="146"/>
        <end position="166"/>
    </location>
</feature>
<evidence type="ECO:0000256" key="1">
    <source>
        <dbReference type="ARBA" id="ARBA00004141"/>
    </source>
</evidence>
<dbReference type="Pfam" id="PF00909">
    <property type="entry name" value="Ammonium_transp"/>
    <property type="match status" value="1"/>
</dbReference>
<feature type="transmembrane region" description="Helical" evidence="8">
    <location>
        <begin position="215"/>
        <end position="234"/>
    </location>
</feature>
<dbReference type="Gene3D" id="1.10.3430.10">
    <property type="entry name" value="Ammonium transporter AmtB like domains"/>
    <property type="match status" value="1"/>
</dbReference>
<feature type="signal peptide" evidence="9">
    <location>
        <begin position="1"/>
        <end position="15"/>
    </location>
</feature>
<gene>
    <name evidence="11" type="ORF">MTR62_00290</name>
</gene>
<dbReference type="Proteomes" id="UP001162881">
    <property type="component" value="Unassembled WGS sequence"/>
</dbReference>
<evidence type="ECO:0000256" key="9">
    <source>
        <dbReference type="SAM" id="SignalP"/>
    </source>
</evidence>
<feature type="transmembrane region" description="Helical" evidence="8">
    <location>
        <begin position="118"/>
        <end position="139"/>
    </location>
</feature>
<dbReference type="RefSeq" id="WP_244016380.1">
    <property type="nucleotide sequence ID" value="NZ_JALHLF010000001.1"/>
</dbReference>
<keyword evidence="5 8" id="KW-1133">Transmembrane helix</keyword>
<protein>
    <submittedName>
        <fullName evidence="11">Ammonium transporter</fullName>
    </submittedName>
</protein>
<feature type="transmembrane region" description="Helical" evidence="8">
    <location>
        <begin position="246"/>
        <end position="268"/>
    </location>
</feature>
<accession>A0ABT0B817</accession>
<evidence type="ECO:0000313" key="12">
    <source>
        <dbReference type="Proteomes" id="UP001162881"/>
    </source>
</evidence>
<dbReference type="PANTHER" id="PTHR43029:SF10">
    <property type="entry name" value="AMMONIUM TRANSPORTER MEP2"/>
    <property type="match status" value="1"/>
</dbReference>
<comment type="subcellular location">
    <subcellularLocation>
        <location evidence="1">Membrane</location>
        <topology evidence="1">Multi-pass membrane protein</topology>
    </subcellularLocation>
</comment>
<dbReference type="InterPro" id="IPR001905">
    <property type="entry name" value="Ammonium_transpt"/>
</dbReference>
<feature type="domain" description="Ammonium transporter AmtB-like" evidence="10">
    <location>
        <begin position="29"/>
        <end position="414"/>
    </location>
</feature>
<evidence type="ECO:0000256" key="8">
    <source>
        <dbReference type="SAM" id="Phobius"/>
    </source>
</evidence>
<feature type="chain" id="PRO_5045094882" evidence="9">
    <location>
        <begin position="16"/>
        <end position="422"/>
    </location>
</feature>
<comment type="caution">
    <text evidence="11">The sequence shown here is derived from an EMBL/GenBank/DDBJ whole genome shotgun (WGS) entry which is preliminary data.</text>
</comment>
<feature type="transmembrane region" description="Helical" evidence="8">
    <location>
        <begin position="280"/>
        <end position="298"/>
    </location>
</feature>
<comment type="similarity">
    <text evidence="2">Belongs to the ammonia transporter channel (TC 1.A.11.2) family.</text>
</comment>
<evidence type="ECO:0000256" key="7">
    <source>
        <dbReference type="ARBA" id="ARBA00023177"/>
    </source>
</evidence>
<keyword evidence="9" id="KW-0732">Signal</keyword>
<feature type="transmembrane region" description="Helical" evidence="8">
    <location>
        <begin position="304"/>
        <end position="320"/>
    </location>
</feature>
<name>A0ABT0B817_9SPHN</name>
<feature type="transmembrane region" description="Helical" evidence="8">
    <location>
        <begin position="181"/>
        <end position="203"/>
    </location>
</feature>
<keyword evidence="6 8" id="KW-0472">Membrane</keyword>
<feature type="transmembrane region" description="Helical" evidence="8">
    <location>
        <begin position="332"/>
        <end position="351"/>
    </location>
</feature>
<evidence type="ECO:0000256" key="2">
    <source>
        <dbReference type="ARBA" id="ARBA00005887"/>
    </source>
</evidence>
<feature type="transmembrane region" description="Helical" evidence="8">
    <location>
        <begin position="371"/>
        <end position="399"/>
    </location>
</feature>
<evidence type="ECO:0000256" key="4">
    <source>
        <dbReference type="ARBA" id="ARBA00022692"/>
    </source>
</evidence>
<dbReference type="PANTHER" id="PTHR43029">
    <property type="entry name" value="AMMONIUM TRANSPORTER MEP2"/>
    <property type="match status" value="1"/>
</dbReference>
<organism evidence="11 12">
    <name type="scientific">Novosphingobium organovorum</name>
    <dbReference type="NCBI Taxonomy" id="2930092"/>
    <lineage>
        <taxon>Bacteria</taxon>
        <taxon>Pseudomonadati</taxon>
        <taxon>Pseudomonadota</taxon>
        <taxon>Alphaproteobacteria</taxon>
        <taxon>Sphingomonadales</taxon>
        <taxon>Sphingomonadaceae</taxon>
        <taxon>Novosphingobium</taxon>
    </lineage>
</organism>
<reference evidence="11" key="1">
    <citation type="submission" date="2022-03" db="EMBL/GenBank/DDBJ databases">
        <title>Identification of a novel bacterium isolated from mangrove sediments.</title>
        <authorList>
            <person name="Pan X."/>
        </authorList>
    </citation>
    <scope>NUCLEOTIDE SEQUENCE</scope>
    <source>
        <strain evidence="11">B1949</strain>
    </source>
</reference>
<keyword evidence="4 8" id="KW-0812">Transmembrane</keyword>
<evidence type="ECO:0000256" key="3">
    <source>
        <dbReference type="ARBA" id="ARBA00022448"/>
    </source>
</evidence>